<evidence type="ECO:0000313" key="1">
    <source>
        <dbReference type="EMBL" id="SVA52464.1"/>
    </source>
</evidence>
<gene>
    <name evidence="1" type="ORF">METZ01_LOCUS105318</name>
</gene>
<sequence length="137" mass="15341">MILLAAMGVVLLVFFGEPILKLFDKGPGNQPAQSKSSSAKGIDDSGIRALLTSARPDSIAFTPNIWTNDFFFDRNRIIKSQFRLTGISKSEDGYMAIINDEIMEKGNKMLGFTIARISESEVRLKRNRDRITLELIE</sequence>
<reference evidence="1" key="1">
    <citation type="submission" date="2018-05" db="EMBL/GenBank/DDBJ databases">
        <authorList>
            <person name="Lanie J.A."/>
            <person name="Ng W.-L."/>
            <person name="Kazmierczak K.M."/>
            <person name="Andrzejewski T.M."/>
            <person name="Davidsen T.M."/>
            <person name="Wayne K.J."/>
            <person name="Tettelin H."/>
            <person name="Glass J.I."/>
            <person name="Rusch D."/>
            <person name="Podicherti R."/>
            <person name="Tsui H.-C.T."/>
            <person name="Winkler M.E."/>
        </authorList>
    </citation>
    <scope>NUCLEOTIDE SEQUENCE</scope>
</reference>
<dbReference type="AlphaFoldDB" id="A0A381WIY8"/>
<protein>
    <submittedName>
        <fullName evidence="1">Uncharacterized protein</fullName>
    </submittedName>
</protein>
<name>A0A381WIY8_9ZZZZ</name>
<proteinExistence type="predicted"/>
<dbReference type="EMBL" id="UINC01011955">
    <property type="protein sequence ID" value="SVA52464.1"/>
    <property type="molecule type" value="Genomic_DNA"/>
</dbReference>
<accession>A0A381WIY8</accession>
<organism evidence="1">
    <name type="scientific">marine metagenome</name>
    <dbReference type="NCBI Taxonomy" id="408172"/>
    <lineage>
        <taxon>unclassified sequences</taxon>
        <taxon>metagenomes</taxon>
        <taxon>ecological metagenomes</taxon>
    </lineage>
</organism>